<evidence type="ECO:0000256" key="1">
    <source>
        <dbReference type="SAM" id="MobiDB-lite"/>
    </source>
</evidence>
<dbReference type="AlphaFoldDB" id="A0ABD5EB04"/>
<gene>
    <name evidence="4" type="ORF">RM574_22325</name>
</gene>
<evidence type="ECO:0000259" key="3">
    <source>
        <dbReference type="Pfam" id="PF24491"/>
    </source>
</evidence>
<dbReference type="Proteomes" id="UP001183607">
    <property type="component" value="Unassembled WGS sequence"/>
</dbReference>
<name>A0ABD5EB04_9ACTN</name>
<proteinExistence type="predicted"/>
<dbReference type="Gene3D" id="3.40.710.10">
    <property type="entry name" value="DD-peptidase/beta-lactamase superfamily"/>
    <property type="match status" value="1"/>
</dbReference>
<dbReference type="GO" id="GO:0016787">
    <property type="term" value="F:hydrolase activity"/>
    <property type="evidence" value="ECO:0007669"/>
    <property type="project" value="UniProtKB-KW"/>
</dbReference>
<dbReference type="EC" id="3.1.1.103" evidence="4"/>
<dbReference type="Pfam" id="PF00144">
    <property type="entry name" value="Beta-lactamase"/>
    <property type="match status" value="1"/>
</dbReference>
<keyword evidence="4" id="KW-0378">Hydrolase</keyword>
<reference evidence="5" key="1">
    <citation type="submission" date="2023-07" db="EMBL/GenBank/DDBJ databases">
        <title>30 novel species of actinomycetes from the DSMZ collection.</title>
        <authorList>
            <person name="Nouioui I."/>
        </authorList>
    </citation>
    <scope>NUCLEOTIDE SEQUENCE [LARGE SCALE GENOMIC DNA]</scope>
    <source>
        <strain evidence="5">DSM 41982</strain>
    </source>
</reference>
<dbReference type="InterPro" id="IPR012338">
    <property type="entry name" value="Beta-lactam/transpept-like"/>
</dbReference>
<dbReference type="InterPro" id="IPR001466">
    <property type="entry name" value="Beta-lactam-related"/>
</dbReference>
<feature type="domain" description="DUF7586" evidence="3">
    <location>
        <begin position="363"/>
        <end position="446"/>
    </location>
</feature>
<dbReference type="InterPro" id="IPR050491">
    <property type="entry name" value="AmpC-like"/>
</dbReference>
<dbReference type="RefSeq" id="WP_311677440.1">
    <property type="nucleotide sequence ID" value="NZ_JAVRER010000040.1"/>
</dbReference>
<evidence type="ECO:0000313" key="5">
    <source>
        <dbReference type="Proteomes" id="UP001183607"/>
    </source>
</evidence>
<protein>
    <submittedName>
        <fullName evidence="4">Serine hydrolase domain-containing protein</fullName>
        <ecNumber evidence="4">3.1.1.103</ecNumber>
    </submittedName>
</protein>
<dbReference type="PANTHER" id="PTHR46825">
    <property type="entry name" value="D-ALANYL-D-ALANINE-CARBOXYPEPTIDASE/ENDOPEPTIDASE AMPH"/>
    <property type="match status" value="1"/>
</dbReference>
<evidence type="ECO:0000259" key="2">
    <source>
        <dbReference type="Pfam" id="PF00144"/>
    </source>
</evidence>
<feature type="compositionally biased region" description="Low complexity" evidence="1">
    <location>
        <begin position="451"/>
        <end position="463"/>
    </location>
</feature>
<feature type="region of interest" description="Disordered" evidence="1">
    <location>
        <begin position="449"/>
        <end position="469"/>
    </location>
</feature>
<dbReference type="Pfam" id="PF24491">
    <property type="entry name" value="DUF7586"/>
    <property type="match status" value="1"/>
</dbReference>
<feature type="domain" description="Beta-lactamase-related" evidence="2">
    <location>
        <begin position="32"/>
        <end position="346"/>
    </location>
</feature>
<evidence type="ECO:0000313" key="4">
    <source>
        <dbReference type="EMBL" id="MDT0418226.1"/>
    </source>
</evidence>
<dbReference type="SUPFAM" id="SSF56601">
    <property type="entry name" value="beta-lactamase/transpeptidase-like"/>
    <property type="match status" value="1"/>
</dbReference>
<organism evidence="4 5">
    <name type="scientific">Streptomyces evansiae</name>
    <dbReference type="NCBI Taxonomy" id="3075535"/>
    <lineage>
        <taxon>Bacteria</taxon>
        <taxon>Bacillati</taxon>
        <taxon>Actinomycetota</taxon>
        <taxon>Actinomycetes</taxon>
        <taxon>Kitasatosporales</taxon>
        <taxon>Streptomycetaceae</taxon>
        <taxon>Streptomyces</taxon>
    </lineage>
</organism>
<comment type="caution">
    <text evidence="4">The sequence shown here is derived from an EMBL/GenBank/DDBJ whole genome shotgun (WGS) entry which is preliminary data.</text>
</comment>
<accession>A0ABD5EB04</accession>
<dbReference type="InterPro" id="IPR056008">
    <property type="entry name" value="DUF7586"/>
</dbReference>
<sequence length="469" mass="49830">MTSIDEAGGVSGEGAVSGALLDGTRRALLRRIAVAQAEQRVPSVVAAVTRGGRQVWSGARGCVDGHAPDDQVQYRIGSITKTFTAVLVLRLREEGLLELGHPVERYVPEAGLGPEVTVRQLLAHMGGLAAEAPPPWWERTPGSLRPRLTDVLGAEPFRHEPGLLHHYSNPGFTVLGALVAAVRGTTWEEALRAEILEPLGLRRTGVRPEAPSAGGWAVHPWADLLQEEKVEDLGLMAPAGQLWSTAADLARFANFLLHGDEEVLGRDGVRELRVPAAPGDGDSGYGLGTQLLHRRGRDLAGHTGSVPGFTAGLWVCEEEDLGAVVLGNATSQLSSGTLAAELLELVAEAEPRIPEPWRPLPHVDRELLALTGLWYWGSDPIAVRLRAGGGLELGPVKGGRQSRFVPADDGSWVGLDGYYSGETLSVVRGPEGEVSHLDLGSFVFTREPYAEGGPTPGGVVPEGWRGLPS</sequence>
<dbReference type="EMBL" id="JAVRER010000040">
    <property type="protein sequence ID" value="MDT0418226.1"/>
    <property type="molecule type" value="Genomic_DNA"/>
</dbReference>
<dbReference type="PANTHER" id="PTHR46825:SF7">
    <property type="entry name" value="D-ALANYL-D-ALANINE CARBOXYPEPTIDASE"/>
    <property type="match status" value="1"/>
</dbReference>